<dbReference type="KEGG" id="mseb:RE474_03325"/>
<dbReference type="GeneID" id="84231716"/>
<keyword evidence="3" id="KW-1185">Reference proteome</keyword>
<proteinExistence type="predicted"/>
<gene>
    <name evidence="2" type="ORF">RE474_03325</name>
</gene>
<dbReference type="RefSeq" id="WP_309311567.1">
    <property type="nucleotide sequence ID" value="NZ_CP133592.1"/>
</dbReference>
<protein>
    <submittedName>
        <fullName evidence="2">Uncharacterized protein</fullName>
    </submittedName>
</protein>
<keyword evidence="1" id="KW-1133">Transmembrane helix</keyword>
<evidence type="ECO:0000313" key="2">
    <source>
        <dbReference type="EMBL" id="WMW25764.1"/>
    </source>
</evidence>
<name>A0AA51ULI2_9EURY</name>
<dbReference type="EMBL" id="CP133592">
    <property type="protein sequence ID" value="WMW25764.1"/>
    <property type="molecule type" value="Genomic_DNA"/>
</dbReference>
<feature type="transmembrane region" description="Helical" evidence="1">
    <location>
        <begin position="20"/>
        <end position="43"/>
    </location>
</feature>
<keyword evidence="1" id="KW-0472">Membrane</keyword>
<evidence type="ECO:0000256" key="1">
    <source>
        <dbReference type="SAM" id="Phobius"/>
    </source>
</evidence>
<accession>A0AA51ULI2</accession>
<dbReference type="AlphaFoldDB" id="A0AA51ULI2"/>
<keyword evidence="1" id="KW-0812">Transmembrane</keyword>
<organism evidence="2 3">
    <name type="scientific">Methanolobus sediminis</name>
    <dbReference type="NCBI Taxonomy" id="3072978"/>
    <lineage>
        <taxon>Archaea</taxon>
        <taxon>Methanobacteriati</taxon>
        <taxon>Methanobacteriota</taxon>
        <taxon>Stenosarchaea group</taxon>
        <taxon>Methanomicrobia</taxon>
        <taxon>Methanosarcinales</taxon>
        <taxon>Methanosarcinaceae</taxon>
        <taxon>Methanolobus</taxon>
    </lineage>
</organism>
<dbReference type="Proteomes" id="UP001182908">
    <property type="component" value="Chromosome"/>
</dbReference>
<evidence type="ECO:0000313" key="3">
    <source>
        <dbReference type="Proteomes" id="UP001182908"/>
    </source>
</evidence>
<sequence length="234" mass="25139">MINEVTILKKNDANGNLNIIIAAVSVVIIGVLTIVAASGMVYIPVLTEVLGTDEAVDLGVETDPLLFDNLVEEQGVTLKDPVSQYQLTSNIVYSDTAPMDVSLTSSDLSSYLQATNNEGPLRDIQVKLGDNNQAEMSAYLDLKEYGYNFKGPVYAEGSISKGSDNTISIDIDSAKVGLLPLPEGSIEQGGQELESLINSHLAKMPDLRIDTLEISEGNLNFQGDFPRTADVVDE</sequence>
<reference evidence="2 3" key="1">
    <citation type="submission" date="2023-08" db="EMBL/GenBank/DDBJ databases">
        <title>Methanolobus mangrovi sp. nov. and Methanolobus sediminis sp. nov, two novel methylotrophic methanogens isolated from mangrove sediments in China.</title>
        <authorList>
            <person name="Zhou J."/>
        </authorList>
    </citation>
    <scope>NUCLEOTIDE SEQUENCE [LARGE SCALE GENOMIC DNA]</scope>
    <source>
        <strain evidence="2 3">FTZ6</strain>
    </source>
</reference>